<proteinExistence type="predicted"/>
<keyword evidence="9" id="KW-1185">Reference proteome</keyword>
<gene>
    <name evidence="8" type="ORF">AKJ09_00126</name>
</gene>
<dbReference type="CDD" id="cd04095">
    <property type="entry name" value="CysN_NoDQ_III"/>
    <property type="match status" value="1"/>
</dbReference>
<dbReference type="Gene3D" id="2.40.30.10">
    <property type="entry name" value="Translation factors"/>
    <property type="match status" value="2"/>
</dbReference>
<dbReference type="InterPro" id="IPR009000">
    <property type="entry name" value="Transl_B-barrel_sf"/>
</dbReference>
<dbReference type="InterPro" id="IPR031157">
    <property type="entry name" value="G_TR_CS"/>
</dbReference>
<keyword evidence="3 8" id="KW-0548">Nucleotidyltransferase</keyword>
<dbReference type="CDD" id="cd03695">
    <property type="entry name" value="CysN_NodQ_II"/>
    <property type="match status" value="1"/>
</dbReference>
<dbReference type="PRINTS" id="PR00315">
    <property type="entry name" value="ELONGATNFCT"/>
</dbReference>
<feature type="domain" description="Tr-type G" evidence="7">
    <location>
        <begin position="9"/>
        <end position="225"/>
    </location>
</feature>
<dbReference type="KEGG" id="llu:AKJ09_00126"/>
<evidence type="ECO:0000313" key="8">
    <source>
        <dbReference type="EMBL" id="AKU93462.1"/>
    </source>
</evidence>
<dbReference type="PANTHER" id="PTHR23115">
    <property type="entry name" value="TRANSLATION FACTOR"/>
    <property type="match status" value="1"/>
</dbReference>
<name>A0A0K1PIW5_9BACT</name>
<dbReference type="EMBL" id="CP012333">
    <property type="protein sequence ID" value="AKU93462.1"/>
    <property type="molecule type" value="Genomic_DNA"/>
</dbReference>
<evidence type="ECO:0000256" key="5">
    <source>
        <dbReference type="ARBA" id="ARBA00022840"/>
    </source>
</evidence>
<dbReference type="InterPro" id="IPR044139">
    <property type="entry name" value="CysN_NoDQ_III"/>
</dbReference>
<dbReference type="GO" id="GO:0004781">
    <property type="term" value="F:sulfate adenylyltransferase (ATP) activity"/>
    <property type="evidence" value="ECO:0007669"/>
    <property type="project" value="UniProtKB-EC"/>
</dbReference>
<dbReference type="Gene3D" id="3.40.50.300">
    <property type="entry name" value="P-loop containing nucleotide triphosphate hydrolases"/>
    <property type="match status" value="1"/>
</dbReference>
<protein>
    <recommendedName>
        <fullName evidence="1">sulfate adenylyltransferase</fullName>
        <ecNumber evidence="1">2.7.7.4</ecNumber>
    </recommendedName>
</protein>
<dbReference type="GO" id="GO:0005524">
    <property type="term" value="F:ATP binding"/>
    <property type="evidence" value="ECO:0007669"/>
    <property type="project" value="UniProtKB-KW"/>
</dbReference>
<dbReference type="OrthoDB" id="9804504at2"/>
<dbReference type="Pfam" id="PF00009">
    <property type="entry name" value="GTP_EFTU"/>
    <property type="match status" value="1"/>
</dbReference>
<dbReference type="CDD" id="cd04166">
    <property type="entry name" value="CysN_ATPS"/>
    <property type="match status" value="1"/>
</dbReference>
<sequence length="428" mass="46552">MAHGDIGGAWPLRCATAGSVDDGKSTLLGRLLFDAKALMTDQLAHVEEASRRRGFARTDLALVTDGLRAEREQGITIDVAWRYFATPRRRFVLADAPGHVEYTRNMVTAASSADLALVLVDARSGLLEQTRRHLFVTRLLGVSNVAIAINKMDLVGYDHAVFAKVRDDVANFWDGLPVPHANARLQFFPISALLGDNVVDRSTAMPWYDGQPLLAHLESVPAEAEREDAPPRFSVQWIVRPQDDARHDYRGYAGRVGSGVLRKGDRIRVLPAGTESAIQSIETYDGEIEEARAGTSCVVHLADDVSVSRGDLLAPVERAPVTTESFTADLAWLHSSPPRPREVFVLKSGAREVRATVDTVLSHYDVTTGAAVPTDAAPSLNTLVHARIRTYEPLVVDPYQDVRPTGSFLLIDSSTASTRAAGMVRSAG</sequence>
<dbReference type="PROSITE" id="PS51722">
    <property type="entry name" value="G_TR_2"/>
    <property type="match status" value="1"/>
</dbReference>
<reference evidence="8 9" key="1">
    <citation type="submission" date="2015-08" db="EMBL/GenBank/DDBJ databases">
        <authorList>
            <person name="Babu N.S."/>
            <person name="Beckwith C.J."/>
            <person name="Beseler K.G."/>
            <person name="Brison A."/>
            <person name="Carone J.V."/>
            <person name="Caskin T.P."/>
            <person name="Diamond M."/>
            <person name="Durham M.E."/>
            <person name="Foxe J.M."/>
            <person name="Go M."/>
            <person name="Henderson B.A."/>
            <person name="Jones I.B."/>
            <person name="McGettigan J.A."/>
            <person name="Micheletti S.J."/>
            <person name="Nasrallah M.E."/>
            <person name="Ortiz D."/>
            <person name="Piller C.R."/>
            <person name="Privatt S.R."/>
            <person name="Schneider S.L."/>
            <person name="Sharp S."/>
            <person name="Smith T.C."/>
            <person name="Stanton J.D."/>
            <person name="Ullery H.E."/>
            <person name="Wilson R.J."/>
            <person name="Serrano M.G."/>
            <person name="Buck G."/>
            <person name="Lee V."/>
            <person name="Wang Y."/>
            <person name="Carvalho R."/>
            <person name="Voegtly L."/>
            <person name="Shi R."/>
            <person name="Duckworth R."/>
            <person name="Johnson A."/>
            <person name="Loviza R."/>
            <person name="Walstead R."/>
            <person name="Shah Z."/>
            <person name="Kiflezghi M."/>
            <person name="Wade K."/>
            <person name="Ball S.L."/>
            <person name="Bradley K.W."/>
            <person name="Asai D.J."/>
            <person name="Bowman C.A."/>
            <person name="Russell D.A."/>
            <person name="Pope W.H."/>
            <person name="Jacobs-Sera D."/>
            <person name="Hendrix R.W."/>
            <person name="Hatfull G.F."/>
        </authorList>
    </citation>
    <scope>NUCLEOTIDE SEQUENCE [LARGE SCALE GENOMIC DNA]</scope>
    <source>
        <strain evidence="8 9">DSM 27648</strain>
    </source>
</reference>
<dbReference type="InterPro" id="IPR054696">
    <property type="entry name" value="GTP-eEF1A_C"/>
</dbReference>
<evidence type="ECO:0000256" key="6">
    <source>
        <dbReference type="ARBA" id="ARBA00023134"/>
    </source>
</evidence>
<evidence type="ECO:0000259" key="7">
    <source>
        <dbReference type="PROSITE" id="PS51722"/>
    </source>
</evidence>
<dbReference type="InterPro" id="IPR027417">
    <property type="entry name" value="P-loop_NTPase"/>
</dbReference>
<dbReference type="SUPFAM" id="SSF52540">
    <property type="entry name" value="P-loop containing nucleoside triphosphate hydrolases"/>
    <property type="match status" value="1"/>
</dbReference>
<accession>A0A0K1PIW5</accession>
<evidence type="ECO:0000256" key="1">
    <source>
        <dbReference type="ARBA" id="ARBA00012391"/>
    </source>
</evidence>
<dbReference type="InterPro" id="IPR011779">
    <property type="entry name" value="SO4_adenylTrfase_lsu"/>
</dbReference>
<dbReference type="InterPro" id="IPR041757">
    <property type="entry name" value="CysN_GTP-bd"/>
</dbReference>
<dbReference type="InterPro" id="IPR000795">
    <property type="entry name" value="T_Tr_GTP-bd_dom"/>
</dbReference>
<keyword evidence="6" id="KW-0342">GTP-binding</keyword>
<keyword evidence="2 8" id="KW-0808">Transferase</keyword>
<dbReference type="FunFam" id="3.40.50.300:FF:000119">
    <property type="entry name" value="Sulfate adenylyltransferase subunit 1"/>
    <property type="match status" value="1"/>
</dbReference>
<dbReference type="SUPFAM" id="SSF50447">
    <property type="entry name" value="Translation proteins"/>
    <property type="match status" value="1"/>
</dbReference>
<dbReference type="InterPro" id="IPR050100">
    <property type="entry name" value="TRAFAC_GTPase_members"/>
</dbReference>
<dbReference type="GO" id="GO:0006790">
    <property type="term" value="P:sulfur compound metabolic process"/>
    <property type="evidence" value="ECO:0007669"/>
    <property type="project" value="InterPro"/>
</dbReference>
<dbReference type="Proteomes" id="UP000064967">
    <property type="component" value="Chromosome"/>
</dbReference>
<dbReference type="AlphaFoldDB" id="A0A0K1PIW5"/>
<dbReference type="Pfam" id="PF22594">
    <property type="entry name" value="GTP-eEF1A_C"/>
    <property type="match status" value="1"/>
</dbReference>
<dbReference type="GO" id="GO:0003924">
    <property type="term" value="F:GTPase activity"/>
    <property type="evidence" value="ECO:0007669"/>
    <property type="project" value="InterPro"/>
</dbReference>
<evidence type="ECO:0000256" key="4">
    <source>
        <dbReference type="ARBA" id="ARBA00022741"/>
    </source>
</evidence>
<evidence type="ECO:0000256" key="2">
    <source>
        <dbReference type="ARBA" id="ARBA00022679"/>
    </source>
</evidence>
<dbReference type="PATRIC" id="fig|1391654.3.peg.140"/>
<dbReference type="STRING" id="1391654.AKJ09_00126"/>
<organism evidence="8 9">
    <name type="scientific">Labilithrix luteola</name>
    <dbReference type="NCBI Taxonomy" id="1391654"/>
    <lineage>
        <taxon>Bacteria</taxon>
        <taxon>Pseudomonadati</taxon>
        <taxon>Myxococcota</taxon>
        <taxon>Polyangia</taxon>
        <taxon>Polyangiales</taxon>
        <taxon>Labilitrichaceae</taxon>
        <taxon>Labilithrix</taxon>
    </lineage>
</organism>
<dbReference type="InterPro" id="IPR009001">
    <property type="entry name" value="Transl_elong_EF1A/Init_IF2_C"/>
</dbReference>
<keyword evidence="4" id="KW-0547">Nucleotide-binding</keyword>
<dbReference type="EC" id="2.7.7.4" evidence="1"/>
<dbReference type="NCBIfam" id="TIGR02034">
    <property type="entry name" value="CysN"/>
    <property type="match status" value="1"/>
</dbReference>
<dbReference type="InterPro" id="IPR044138">
    <property type="entry name" value="CysN_II"/>
</dbReference>
<evidence type="ECO:0000256" key="3">
    <source>
        <dbReference type="ARBA" id="ARBA00022695"/>
    </source>
</evidence>
<dbReference type="RefSeq" id="WP_146645057.1">
    <property type="nucleotide sequence ID" value="NZ_CP012333.1"/>
</dbReference>
<evidence type="ECO:0000313" key="9">
    <source>
        <dbReference type="Proteomes" id="UP000064967"/>
    </source>
</evidence>
<dbReference type="PROSITE" id="PS00301">
    <property type="entry name" value="G_TR_1"/>
    <property type="match status" value="1"/>
</dbReference>
<dbReference type="GO" id="GO:0005525">
    <property type="term" value="F:GTP binding"/>
    <property type="evidence" value="ECO:0007669"/>
    <property type="project" value="UniProtKB-KW"/>
</dbReference>
<keyword evidence="5" id="KW-0067">ATP-binding</keyword>
<dbReference type="SUPFAM" id="SSF50465">
    <property type="entry name" value="EF-Tu/eEF-1alpha/eIF2-gamma C-terminal domain"/>
    <property type="match status" value="1"/>
</dbReference>